<evidence type="ECO:0000313" key="3">
    <source>
        <dbReference type="EMBL" id="ODA28047.1"/>
    </source>
</evidence>
<organism evidence="3 4">
    <name type="scientific">Planctopirus hydrillae</name>
    <dbReference type="NCBI Taxonomy" id="1841610"/>
    <lineage>
        <taxon>Bacteria</taxon>
        <taxon>Pseudomonadati</taxon>
        <taxon>Planctomycetota</taxon>
        <taxon>Planctomycetia</taxon>
        <taxon>Planctomycetales</taxon>
        <taxon>Planctomycetaceae</taxon>
        <taxon>Planctopirus</taxon>
    </lineage>
</organism>
<dbReference type="Pfam" id="PF01381">
    <property type="entry name" value="HTH_3"/>
    <property type="match status" value="1"/>
</dbReference>
<dbReference type="STRING" id="1841610.A6X21_14395"/>
<feature type="domain" description="HTH cro/C1-type" evidence="2">
    <location>
        <begin position="17"/>
        <end position="71"/>
    </location>
</feature>
<dbReference type="Gene3D" id="1.10.260.40">
    <property type="entry name" value="lambda repressor-like DNA-binding domains"/>
    <property type="match status" value="1"/>
</dbReference>
<dbReference type="PANTHER" id="PTHR46558:SF4">
    <property type="entry name" value="DNA-BIDING PHAGE PROTEIN"/>
    <property type="match status" value="1"/>
</dbReference>
<gene>
    <name evidence="3" type="ORF">A6X21_14395</name>
</gene>
<dbReference type="PANTHER" id="PTHR46558">
    <property type="entry name" value="TRACRIPTIONAL REGULATORY PROTEIN-RELATED-RELATED"/>
    <property type="match status" value="1"/>
</dbReference>
<keyword evidence="1" id="KW-0238">DNA-binding</keyword>
<dbReference type="AlphaFoldDB" id="A0A1C3E489"/>
<dbReference type="InterPro" id="IPR001387">
    <property type="entry name" value="Cro/C1-type_HTH"/>
</dbReference>
<keyword evidence="4" id="KW-1185">Reference proteome</keyword>
<dbReference type="SMART" id="SM00530">
    <property type="entry name" value="HTH_XRE"/>
    <property type="match status" value="1"/>
</dbReference>
<dbReference type="InterPro" id="IPR010982">
    <property type="entry name" value="Lambda_DNA-bd_dom_sf"/>
</dbReference>
<dbReference type="CDD" id="cd00093">
    <property type="entry name" value="HTH_XRE"/>
    <property type="match status" value="1"/>
</dbReference>
<dbReference type="GO" id="GO:0003677">
    <property type="term" value="F:DNA binding"/>
    <property type="evidence" value="ECO:0007669"/>
    <property type="project" value="UniProtKB-KW"/>
</dbReference>
<comment type="caution">
    <text evidence="3">The sequence shown here is derived from an EMBL/GenBank/DDBJ whole genome shotgun (WGS) entry which is preliminary data.</text>
</comment>
<evidence type="ECO:0000313" key="4">
    <source>
        <dbReference type="Proteomes" id="UP000094828"/>
    </source>
</evidence>
<dbReference type="PROSITE" id="PS50943">
    <property type="entry name" value="HTH_CROC1"/>
    <property type="match status" value="1"/>
</dbReference>
<evidence type="ECO:0000259" key="2">
    <source>
        <dbReference type="PROSITE" id="PS50943"/>
    </source>
</evidence>
<dbReference type="RefSeq" id="WP_068853174.1">
    <property type="nucleotide sequence ID" value="NZ_LYDR01000158.1"/>
</dbReference>
<reference evidence="3 4" key="1">
    <citation type="submission" date="2016-05" db="EMBL/GenBank/DDBJ databases">
        <title>Genomic and physiological characterization of Planctopirus sp. isolated from fresh water lake.</title>
        <authorList>
            <person name="Subhash Y."/>
            <person name="Ramana C."/>
        </authorList>
    </citation>
    <scope>NUCLEOTIDE SEQUENCE [LARGE SCALE GENOMIC DNA]</scope>
    <source>
        <strain evidence="3 4">JC280</strain>
    </source>
</reference>
<protein>
    <recommendedName>
        <fullName evidence="2">HTH cro/C1-type domain-containing protein</fullName>
    </recommendedName>
</protein>
<accession>A0A1C3E489</accession>
<name>A0A1C3E489_9PLAN</name>
<dbReference type="SUPFAM" id="SSF47413">
    <property type="entry name" value="lambda repressor-like DNA-binding domains"/>
    <property type="match status" value="1"/>
</dbReference>
<dbReference type="Proteomes" id="UP000094828">
    <property type="component" value="Unassembled WGS sequence"/>
</dbReference>
<proteinExistence type="predicted"/>
<dbReference type="EMBL" id="LYDR01000158">
    <property type="protein sequence ID" value="ODA28047.1"/>
    <property type="molecule type" value="Genomic_DNA"/>
</dbReference>
<sequence>METVKPNELPEVFCKNLKAARMRAGLSQRALAGLIGSSPNSVVEWENGKASPSLTTVVRLAEALKLSPEMLLTNFGSEMLQPISA</sequence>
<evidence type="ECO:0000256" key="1">
    <source>
        <dbReference type="ARBA" id="ARBA00023125"/>
    </source>
</evidence>